<accession>A0ABQ7YGX7</accession>
<gene>
    <name evidence="1" type="ORF">HID58_073884</name>
</gene>
<proteinExistence type="predicted"/>
<sequence length="29" mass="3563">MFSLVYRNIRIPSVFVYRQYSNTVSIRRP</sequence>
<protein>
    <submittedName>
        <fullName evidence="1">Uncharacterized protein</fullName>
    </submittedName>
</protein>
<keyword evidence="2" id="KW-1185">Reference proteome</keyword>
<dbReference type="Proteomes" id="UP000824890">
    <property type="component" value="Unassembled WGS sequence"/>
</dbReference>
<name>A0ABQ7YGX7_BRANA</name>
<evidence type="ECO:0000313" key="2">
    <source>
        <dbReference type="Proteomes" id="UP000824890"/>
    </source>
</evidence>
<dbReference type="EMBL" id="JAGKQM010000017">
    <property type="protein sequence ID" value="KAH0866862.1"/>
    <property type="molecule type" value="Genomic_DNA"/>
</dbReference>
<comment type="caution">
    <text evidence="1">The sequence shown here is derived from an EMBL/GenBank/DDBJ whole genome shotgun (WGS) entry which is preliminary data.</text>
</comment>
<evidence type="ECO:0000313" key="1">
    <source>
        <dbReference type="EMBL" id="KAH0866862.1"/>
    </source>
</evidence>
<organism evidence="1 2">
    <name type="scientific">Brassica napus</name>
    <name type="common">Rape</name>
    <dbReference type="NCBI Taxonomy" id="3708"/>
    <lineage>
        <taxon>Eukaryota</taxon>
        <taxon>Viridiplantae</taxon>
        <taxon>Streptophyta</taxon>
        <taxon>Embryophyta</taxon>
        <taxon>Tracheophyta</taxon>
        <taxon>Spermatophyta</taxon>
        <taxon>Magnoliopsida</taxon>
        <taxon>eudicotyledons</taxon>
        <taxon>Gunneridae</taxon>
        <taxon>Pentapetalae</taxon>
        <taxon>rosids</taxon>
        <taxon>malvids</taxon>
        <taxon>Brassicales</taxon>
        <taxon>Brassicaceae</taxon>
        <taxon>Brassiceae</taxon>
        <taxon>Brassica</taxon>
    </lineage>
</organism>
<reference evidence="1 2" key="1">
    <citation type="submission" date="2021-05" db="EMBL/GenBank/DDBJ databases">
        <title>Genome Assembly of Synthetic Allotetraploid Brassica napus Reveals Homoeologous Exchanges between Subgenomes.</title>
        <authorList>
            <person name="Davis J.T."/>
        </authorList>
    </citation>
    <scope>NUCLEOTIDE SEQUENCE [LARGE SCALE GENOMIC DNA]</scope>
    <source>
        <strain evidence="2">cv. Da-Ae</strain>
        <tissue evidence="1">Seedling</tissue>
    </source>
</reference>